<sequence length="89" mass="9912">MDLLPGYDVPMCPGGGCEPDEDPLAAARRELVEEASIRASEVELLTMMWQMPAGARTREHLYLARGLSIGEHQRDASEADMELRWVALE</sequence>
<dbReference type="EMBL" id="BMVN01000030">
    <property type="protein sequence ID" value="GHA51578.1"/>
    <property type="molecule type" value="Genomic_DNA"/>
</dbReference>
<dbReference type="Proteomes" id="UP000653644">
    <property type="component" value="Unassembled WGS sequence"/>
</dbReference>
<evidence type="ECO:0000259" key="1">
    <source>
        <dbReference type="PROSITE" id="PS51462"/>
    </source>
</evidence>
<accession>A0ABQ3D569</accession>
<dbReference type="Pfam" id="PF00293">
    <property type="entry name" value="NUDIX"/>
    <property type="match status" value="1"/>
</dbReference>
<dbReference type="InterPro" id="IPR000086">
    <property type="entry name" value="NUDIX_hydrolase_dom"/>
</dbReference>
<dbReference type="SUPFAM" id="SSF55811">
    <property type="entry name" value="Nudix"/>
    <property type="match status" value="1"/>
</dbReference>
<dbReference type="PROSITE" id="PS51462">
    <property type="entry name" value="NUDIX"/>
    <property type="match status" value="1"/>
</dbReference>
<reference evidence="3" key="1">
    <citation type="journal article" date="2019" name="Int. J. Syst. Evol. Microbiol.">
        <title>The Global Catalogue of Microorganisms (GCM) 10K type strain sequencing project: providing services to taxonomists for standard genome sequencing and annotation.</title>
        <authorList>
            <consortium name="The Broad Institute Genomics Platform"/>
            <consortium name="The Broad Institute Genome Sequencing Center for Infectious Disease"/>
            <person name="Wu L."/>
            <person name="Ma J."/>
        </authorList>
    </citation>
    <scope>NUCLEOTIDE SEQUENCE [LARGE SCALE GENOMIC DNA]</scope>
    <source>
        <strain evidence="3">JCM 4733</strain>
    </source>
</reference>
<gene>
    <name evidence="2" type="ORF">GCM10010345_65130</name>
</gene>
<dbReference type="Gene3D" id="3.90.79.10">
    <property type="entry name" value="Nucleoside Triphosphate Pyrophosphohydrolase"/>
    <property type="match status" value="1"/>
</dbReference>
<organism evidence="2 3">
    <name type="scientific">Streptomyces canarius</name>
    <dbReference type="NCBI Taxonomy" id="285453"/>
    <lineage>
        <taxon>Bacteria</taxon>
        <taxon>Bacillati</taxon>
        <taxon>Actinomycetota</taxon>
        <taxon>Actinomycetes</taxon>
        <taxon>Kitasatosporales</taxon>
        <taxon>Streptomycetaceae</taxon>
        <taxon>Streptomyces</taxon>
    </lineage>
</organism>
<dbReference type="InterPro" id="IPR015797">
    <property type="entry name" value="NUDIX_hydrolase-like_dom_sf"/>
</dbReference>
<protein>
    <recommendedName>
        <fullName evidence="1">Nudix hydrolase domain-containing protein</fullName>
    </recommendedName>
</protein>
<name>A0ABQ3D569_9ACTN</name>
<dbReference type="RefSeq" id="WP_229917468.1">
    <property type="nucleotide sequence ID" value="NZ_BMVN01000030.1"/>
</dbReference>
<evidence type="ECO:0000313" key="2">
    <source>
        <dbReference type="EMBL" id="GHA51578.1"/>
    </source>
</evidence>
<comment type="caution">
    <text evidence="2">The sequence shown here is derived from an EMBL/GenBank/DDBJ whole genome shotgun (WGS) entry which is preliminary data.</text>
</comment>
<feature type="domain" description="Nudix hydrolase" evidence="1">
    <location>
        <begin position="1"/>
        <end position="89"/>
    </location>
</feature>
<proteinExistence type="predicted"/>
<evidence type="ECO:0000313" key="3">
    <source>
        <dbReference type="Proteomes" id="UP000653644"/>
    </source>
</evidence>
<keyword evidence="3" id="KW-1185">Reference proteome</keyword>